<proteinExistence type="predicted"/>
<feature type="compositionally biased region" description="Polar residues" evidence="1">
    <location>
        <begin position="313"/>
        <end position="324"/>
    </location>
</feature>
<reference evidence="2" key="1">
    <citation type="submission" date="2020-09" db="EMBL/GenBank/DDBJ databases">
        <authorList>
            <person name="Kikuchi T."/>
        </authorList>
    </citation>
    <scope>NUCLEOTIDE SEQUENCE</scope>
    <source>
        <strain evidence="2">SH1</strain>
    </source>
</reference>
<feature type="compositionally biased region" description="Basic and acidic residues" evidence="1">
    <location>
        <begin position="415"/>
        <end position="426"/>
    </location>
</feature>
<protein>
    <submittedName>
        <fullName evidence="2">Uncharacterized protein</fullName>
    </submittedName>
</protein>
<accession>A0A811KP31</accession>
<evidence type="ECO:0000313" key="2">
    <source>
        <dbReference type="EMBL" id="CAD5217079.1"/>
    </source>
</evidence>
<organism evidence="2 3">
    <name type="scientific">Bursaphelenchus okinawaensis</name>
    <dbReference type="NCBI Taxonomy" id="465554"/>
    <lineage>
        <taxon>Eukaryota</taxon>
        <taxon>Metazoa</taxon>
        <taxon>Ecdysozoa</taxon>
        <taxon>Nematoda</taxon>
        <taxon>Chromadorea</taxon>
        <taxon>Rhabditida</taxon>
        <taxon>Tylenchina</taxon>
        <taxon>Tylenchomorpha</taxon>
        <taxon>Aphelenchoidea</taxon>
        <taxon>Aphelenchoididae</taxon>
        <taxon>Bursaphelenchus</taxon>
    </lineage>
</organism>
<evidence type="ECO:0000313" key="3">
    <source>
        <dbReference type="Proteomes" id="UP000614601"/>
    </source>
</evidence>
<dbReference type="EMBL" id="CAJFDH010000003">
    <property type="protein sequence ID" value="CAD5217079.1"/>
    <property type="molecule type" value="Genomic_DNA"/>
</dbReference>
<dbReference type="AlphaFoldDB" id="A0A811KP31"/>
<feature type="compositionally biased region" description="Basic and acidic residues" evidence="1">
    <location>
        <begin position="393"/>
        <end position="406"/>
    </location>
</feature>
<gene>
    <name evidence="2" type="ORF">BOKJ2_LOCUS6908</name>
</gene>
<dbReference type="Proteomes" id="UP000614601">
    <property type="component" value="Unassembled WGS sequence"/>
</dbReference>
<feature type="region of interest" description="Disordered" evidence="1">
    <location>
        <begin position="351"/>
        <end position="497"/>
    </location>
</feature>
<name>A0A811KP31_9BILA</name>
<sequence>MPKLLPNLLEEVGRDPREYFSDEPKTDFHKVAVEKEDKQPARGSPIVVVDNSDNEDLKALLEGVNTGVDEWWKAADEKLPTADSIDPKPSEYRGELEVVDNDDNDDDVKIRMSPRRPNSAQLPSEDLSMGGGSYSETANERPLINFDSSSEEELLQRGVLRYDPTIAKIYWNEAQKSDGPRLNKGPSFATVPGRFESIKAKAYEQAAKDSPEVHHDNFDRLRPFRTRAAAVPVFVPTKDKSSAHVASESLKLSPEEEIINKEINALKASIDKHQEELDQMEDSGKTSGLDGDSGAAGGSGVNSGADRHGKFSSVANPGANSEGTQEAKATLATEVKSSVESDIISALESLQSDAKVKQSGSSSTHSGGSKPLSTFIDKESDRFFNDDDSDEELKDRIDAHGHEIRKPLKIQRLTSELKAKKQRIDDDTNADDAEYPTELRELPDVSRFTENEGEGQGLKAHSLDSKLQNGRLGLRNQNSRPEGQSQKPENDNSKPQLQPRMEIQTSQLSLGQEGLSQPPQNGENVQEAIIETIRTTVPPRFESVAAPGVAGGLGGGLGGAAAPRFPGLQVPPLPNPTNPRFFQPSVAPLNLFPSQSASAVRIDQNGNPITHLDNFPLRNDAGFQQIYNNFRNMFMNSPGDKSDTTIYDFTNDPHHIV</sequence>
<dbReference type="OrthoDB" id="10599359at2759"/>
<feature type="region of interest" description="Disordered" evidence="1">
    <location>
        <begin position="270"/>
        <end position="335"/>
    </location>
</feature>
<feature type="compositionally biased region" description="Basic and acidic residues" evidence="1">
    <location>
        <begin position="437"/>
        <end position="450"/>
    </location>
</feature>
<keyword evidence="3" id="KW-1185">Reference proteome</keyword>
<comment type="caution">
    <text evidence="2">The sequence shown here is derived from an EMBL/GenBank/DDBJ whole genome shotgun (WGS) entry which is preliminary data.</text>
</comment>
<feature type="compositionally biased region" description="Basic and acidic residues" evidence="1">
    <location>
        <begin position="376"/>
        <end position="385"/>
    </location>
</feature>
<dbReference type="Proteomes" id="UP000783686">
    <property type="component" value="Unassembled WGS sequence"/>
</dbReference>
<evidence type="ECO:0000256" key="1">
    <source>
        <dbReference type="SAM" id="MobiDB-lite"/>
    </source>
</evidence>
<feature type="compositionally biased region" description="Low complexity" evidence="1">
    <location>
        <begin position="359"/>
        <end position="369"/>
    </location>
</feature>
<feature type="region of interest" description="Disordered" evidence="1">
    <location>
        <begin position="80"/>
        <end position="139"/>
    </location>
</feature>
<dbReference type="EMBL" id="CAJFCW020000003">
    <property type="protein sequence ID" value="CAG9107063.1"/>
    <property type="molecule type" value="Genomic_DNA"/>
</dbReference>
<feature type="compositionally biased region" description="Acidic residues" evidence="1">
    <location>
        <begin position="97"/>
        <end position="106"/>
    </location>
</feature>
<feature type="compositionally biased region" description="Basic and acidic residues" evidence="1">
    <location>
        <begin position="80"/>
        <end position="96"/>
    </location>
</feature>
<feature type="compositionally biased region" description="Polar residues" evidence="1">
    <location>
        <begin position="475"/>
        <end position="487"/>
    </location>
</feature>